<dbReference type="OrthoDB" id="5846666at2759"/>
<dbReference type="EMBL" id="UZAF01021531">
    <property type="protein sequence ID" value="VDO78866.1"/>
    <property type="molecule type" value="Genomic_DNA"/>
</dbReference>
<proteinExistence type="predicted"/>
<dbReference type="AlphaFoldDB" id="A0A0N4X5S6"/>
<reference evidence="3" key="1">
    <citation type="submission" date="2017-02" db="UniProtKB">
        <authorList>
            <consortium name="WormBaseParasite"/>
        </authorList>
    </citation>
    <scope>IDENTIFICATION</scope>
</reference>
<accession>A0A0N4X5S6</accession>
<name>A0A0N4X5S6_HAEPC</name>
<dbReference type="WBParaSite" id="HPLM_0001971801-mRNA-1">
    <property type="protein sequence ID" value="HPLM_0001971801-mRNA-1"/>
    <property type="gene ID" value="HPLM_0001971801"/>
</dbReference>
<organism evidence="3">
    <name type="scientific">Haemonchus placei</name>
    <name type="common">Barber's pole worm</name>
    <dbReference type="NCBI Taxonomy" id="6290"/>
    <lineage>
        <taxon>Eukaryota</taxon>
        <taxon>Metazoa</taxon>
        <taxon>Ecdysozoa</taxon>
        <taxon>Nematoda</taxon>
        <taxon>Chromadorea</taxon>
        <taxon>Rhabditida</taxon>
        <taxon>Rhabditina</taxon>
        <taxon>Rhabditomorpha</taxon>
        <taxon>Strongyloidea</taxon>
        <taxon>Trichostrongylidae</taxon>
        <taxon>Haemonchus</taxon>
    </lineage>
</organism>
<protein>
    <submittedName>
        <fullName evidence="3">Late endosomal/lysosomal adaptor and MAPK and MTOR activator 5</fullName>
    </submittedName>
</protein>
<evidence type="ECO:0000313" key="3">
    <source>
        <dbReference type="WBParaSite" id="HPLM_0001971801-mRNA-1"/>
    </source>
</evidence>
<evidence type="ECO:0000313" key="2">
    <source>
        <dbReference type="Proteomes" id="UP000268014"/>
    </source>
</evidence>
<keyword evidence="2" id="KW-1185">Reference proteome</keyword>
<evidence type="ECO:0000313" key="1">
    <source>
        <dbReference type="EMBL" id="VDO78866.1"/>
    </source>
</evidence>
<reference evidence="1 2" key="2">
    <citation type="submission" date="2018-11" db="EMBL/GenBank/DDBJ databases">
        <authorList>
            <consortium name="Pathogen Informatics"/>
        </authorList>
    </citation>
    <scope>NUCLEOTIDE SEQUENCE [LARGE SCALE GENOMIC DNA]</scope>
    <source>
        <strain evidence="1 2">MHpl1</strain>
    </source>
</reference>
<dbReference type="Proteomes" id="UP000268014">
    <property type="component" value="Unassembled WGS sequence"/>
</dbReference>
<sequence>MAESLKDSVSAINRISSRIMAVRIDTKEGYWTIISVCTPQAGCPAHEKD</sequence>
<gene>
    <name evidence="1" type="ORF">HPLM_LOCUS19710</name>
</gene>